<dbReference type="STRING" id="1391654.AKJ09_09340"/>
<keyword evidence="3" id="KW-1185">Reference proteome</keyword>
<dbReference type="Proteomes" id="UP000064967">
    <property type="component" value="Chromosome"/>
</dbReference>
<evidence type="ECO:0000256" key="1">
    <source>
        <dbReference type="SAM" id="MobiDB-lite"/>
    </source>
</evidence>
<reference evidence="2 3" key="1">
    <citation type="submission" date="2015-08" db="EMBL/GenBank/DDBJ databases">
        <authorList>
            <person name="Babu N.S."/>
            <person name="Beckwith C.J."/>
            <person name="Beseler K.G."/>
            <person name="Brison A."/>
            <person name="Carone J.V."/>
            <person name="Caskin T.P."/>
            <person name="Diamond M."/>
            <person name="Durham M.E."/>
            <person name="Foxe J.M."/>
            <person name="Go M."/>
            <person name="Henderson B.A."/>
            <person name="Jones I.B."/>
            <person name="McGettigan J.A."/>
            <person name="Micheletti S.J."/>
            <person name="Nasrallah M.E."/>
            <person name="Ortiz D."/>
            <person name="Piller C.R."/>
            <person name="Privatt S.R."/>
            <person name="Schneider S.L."/>
            <person name="Sharp S."/>
            <person name="Smith T.C."/>
            <person name="Stanton J.D."/>
            <person name="Ullery H.E."/>
            <person name="Wilson R.J."/>
            <person name="Serrano M.G."/>
            <person name="Buck G."/>
            <person name="Lee V."/>
            <person name="Wang Y."/>
            <person name="Carvalho R."/>
            <person name="Voegtly L."/>
            <person name="Shi R."/>
            <person name="Duckworth R."/>
            <person name="Johnson A."/>
            <person name="Loviza R."/>
            <person name="Walstead R."/>
            <person name="Shah Z."/>
            <person name="Kiflezghi M."/>
            <person name="Wade K."/>
            <person name="Ball S.L."/>
            <person name="Bradley K.W."/>
            <person name="Asai D.J."/>
            <person name="Bowman C.A."/>
            <person name="Russell D.A."/>
            <person name="Pope W.H."/>
            <person name="Jacobs-Sera D."/>
            <person name="Hendrix R.W."/>
            <person name="Hatfull G.F."/>
        </authorList>
    </citation>
    <scope>NUCLEOTIDE SEQUENCE [LARGE SCALE GENOMIC DNA]</scope>
    <source>
        <strain evidence="2 3">DSM 27648</strain>
    </source>
</reference>
<evidence type="ECO:0000313" key="3">
    <source>
        <dbReference type="Proteomes" id="UP000064967"/>
    </source>
</evidence>
<dbReference type="AlphaFoldDB" id="A0A0K1QAG8"/>
<sequence length="69" mass="7781">MPKPFSNRDARRVHRTDVVSKCKTAENFSSRRPHSSFIVARAPQFRLDGRVSSIPNTGSLTPKSVRRDA</sequence>
<feature type="compositionally biased region" description="Polar residues" evidence="1">
    <location>
        <begin position="53"/>
        <end position="62"/>
    </location>
</feature>
<proteinExistence type="predicted"/>
<gene>
    <name evidence="2" type="ORF">AKJ09_09340</name>
</gene>
<evidence type="ECO:0000313" key="2">
    <source>
        <dbReference type="EMBL" id="AKV02677.1"/>
    </source>
</evidence>
<name>A0A0K1QAG8_9BACT</name>
<dbReference type="EMBL" id="CP012333">
    <property type="protein sequence ID" value="AKV02677.1"/>
    <property type="molecule type" value="Genomic_DNA"/>
</dbReference>
<organism evidence="2 3">
    <name type="scientific">Labilithrix luteola</name>
    <dbReference type="NCBI Taxonomy" id="1391654"/>
    <lineage>
        <taxon>Bacteria</taxon>
        <taxon>Pseudomonadati</taxon>
        <taxon>Myxococcota</taxon>
        <taxon>Polyangia</taxon>
        <taxon>Polyangiales</taxon>
        <taxon>Labilitrichaceae</taxon>
        <taxon>Labilithrix</taxon>
    </lineage>
</organism>
<dbReference type="KEGG" id="llu:AKJ09_09340"/>
<protein>
    <submittedName>
        <fullName evidence="2">Uncharacterized protein</fullName>
    </submittedName>
</protein>
<accession>A0A0K1QAG8</accession>
<feature type="region of interest" description="Disordered" evidence="1">
    <location>
        <begin position="49"/>
        <end position="69"/>
    </location>
</feature>